<proteinExistence type="predicted"/>
<organism evidence="2 3">
    <name type="scientific">Dryococelus australis</name>
    <dbReference type="NCBI Taxonomy" id="614101"/>
    <lineage>
        <taxon>Eukaryota</taxon>
        <taxon>Metazoa</taxon>
        <taxon>Ecdysozoa</taxon>
        <taxon>Arthropoda</taxon>
        <taxon>Hexapoda</taxon>
        <taxon>Insecta</taxon>
        <taxon>Pterygota</taxon>
        <taxon>Neoptera</taxon>
        <taxon>Polyneoptera</taxon>
        <taxon>Phasmatodea</taxon>
        <taxon>Verophasmatodea</taxon>
        <taxon>Anareolatae</taxon>
        <taxon>Phasmatidae</taxon>
        <taxon>Eurycanthinae</taxon>
        <taxon>Dryococelus</taxon>
    </lineage>
</organism>
<keyword evidence="3" id="KW-1185">Reference proteome</keyword>
<feature type="region of interest" description="Disordered" evidence="1">
    <location>
        <begin position="1"/>
        <end position="36"/>
    </location>
</feature>
<comment type="caution">
    <text evidence="2">The sequence shown here is derived from an EMBL/GenBank/DDBJ whole genome shotgun (WGS) entry which is preliminary data.</text>
</comment>
<dbReference type="EMBL" id="JARBHB010000002">
    <property type="protein sequence ID" value="KAJ8894186.1"/>
    <property type="molecule type" value="Genomic_DNA"/>
</dbReference>
<name>A0ABQ9ICY0_9NEOP</name>
<accession>A0ABQ9ICY0</accession>
<sequence length="389" mass="42471">MGQRPNARAGDTGDPGENPPTSGIVQHDSHTRKSWGDKPMVIRLAFSRDGGGGGEGRGVVVVVIRPRHATCRRRLGTGALPPVRRPAATSHRAERKHTLACLARGPRWCSRQTSRLSNQANRIRFPAVSLLDFRMWESCRTMSLVGGFSRRSAVFPHPCNLSLTYTHFTSPSSALKPSIFVKWTPGGRGGHGIDPTAQRPNHAFPYTVPLLNDDRFAVPHNSLSVIGVVSDHPGIGRGTGNGFNNVHCTQQKSASKGVAHVLGSPLVDDRPVMNAVKCRVVPGVVWTNRTMVRNNTDTNITGVLAVVDIDWHMEKQQPTKRCSAAMCNGDSHLACEKCQYRLVQPTAGHGVCHRRSYLLRGVLCETALTAEHRERAVSLQLHAPARPHN</sequence>
<gene>
    <name evidence="2" type="ORF">PR048_006796</name>
</gene>
<protein>
    <submittedName>
        <fullName evidence="2">Uncharacterized protein</fullName>
    </submittedName>
</protein>
<evidence type="ECO:0000256" key="1">
    <source>
        <dbReference type="SAM" id="MobiDB-lite"/>
    </source>
</evidence>
<evidence type="ECO:0000313" key="2">
    <source>
        <dbReference type="EMBL" id="KAJ8894186.1"/>
    </source>
</evidence>
<dbReference type="Proteomes" id="UP001159363">
    <property type="component" value="Chromosome 2"/>
</dbReference>
<evidence type="ECO:0000313" key="3">
    <source>
        <dbReference type="Proteomes" id="UP001159363"/>
    </source>
</evidence>
<feature type="compositionally biased region" description="Basic and acidic residues" evidence="1">
    <location>
        <begin position="27"/>
        <end position="36"/>
    </location>
</feature>
<reference evidence="2 3" key="1">
    <citation type="submission" date="2023-02" db="EMBL/GenBank/DDBJ databases">
        <title>LHISI_Scaffold_Assembly.</title>
        <authorList>
            <person name="Stuart O.P."/>
            <person name="Cleave R."/>
            <person name="Magrath M.J.L."/>
            <person name="Mikheyev A.S."/>
        </authorList>
    </citation>
    <scope>NUCLEOTIDE SEQUENCE [LARGE SCALE GENOMIC DNA]</scope>
    <source>
        <strain evidence="2">Daus_M_001</strain>
        <tissue evidence="2">Leg muscle</tissue>
    </source>
</reference>